<dbReference type="AlphaFoldDB" id="A0A1I3XT83"/>
<name>A0A1I3XT83_9HYPH</name>
<keyword evidence="2" id="KW-1185">Reference proteome</keyword>
<dbReference type="EMBL" id="FOSN01000004">
    <property type="protein sequence ID" value="SFK22196.1"/>
    <property type="molecule type" value="Genomic_DNA"/>
</dbReference>
<dbReference type="Proteomes" id="UP000198755">
    <property type="component" value="Unassembled WGS sequence"/>
</dbReference>
<organism evidence="1 2">
    <name type="scientific">Methylocapsa palsarum</name>
    <dbReference type="NCBI Taxonomy" id="1612308"/>
    <lineage>
        <taxon>Bacteria</taxon>
        <taxon>Pseudomonadati</taxon>
        <taxon>Pseudomonadota</taxon>
        <taxon>Alphaproteobacteria</taxon>
        <taxon>Hyphomicrobiales</taxon>
        <taxon>Beijerinckiaceae</taxon>
        <taxon>Methylocapsa</taxon>
    </lineage>
</organism>
<sequence length="293" mass="32585">MSRRLLIVHHKNAAGGPDAPYLVSLMRPEWERAGWSVTDVAGTARRPPADVAFLHVDQSLVPDEYREFANGYPAAVNANIQDIRKSSYSRNRVVRGDGYDGPVIVKTDLNSAGFPEINLQYPHWSPFGLAARLLAREGIRWPGGVQPRYPYPMRGKQDYRVFDSVRDVPAGVFDCPALIVTKFSPEMHDGKYCLREWYFLGDVSIDRAELSDDPVSTYGKHTPRLDKPAPPGLWDLRRKLGMDYGKIDYAICDGEPVVFDLNKTIGSRRRPTEAARTLAAALAKGLGSLAKSG</sequence>
<evidence type="ECO:0000313" key="1">
    <source>
        <dbReference type="EMBL" id="SFK22196.1"/>
    </source>
</evidence>
<protein>
    <recommendedName>
        <fullName evidence="3">Glutathione synthase/RimK-type ligase, ATP-grasp superfamily</fullName>
    </recommendedName>
</protein>
<accession>A0A1I3XT83</accession>
<dbReference type="RefSeq" id="WP_091679803.1">
    <property type="nucleotide sequence ID" value="NZ_FOSN01000004.1"/>
</dbReference>
<evidence type="ECO:0000313" key="2">
    <source>
        <dbReference type="Proteomes" id="UP000198755"/>
    </source>
</evidence>
<gene>
    <name evidence="1" type="ORF">SAMN05444581_10439</name>
</gene>
<dbReference type="OrthoDB" id="7337972at2"/>
<proteinExistence type="predicted"/>
<evidence type="ECO:0008006" key="3">
    <source>
        <dbReference type="Google" id="ProtNLM"/>
    </source>
</evidence>
<reference evidence="1 2" key="1">
    <citation type="submission" date="2016-10" db="EMBL/GenBank/DDBJ databases">
        <authorList>
            <person name="de Groot N.N."/>
        </authorList>
    </citation>
    <scope>NUCLEOTIDE SEQUENCE [LARGE SCALE GENOMIC DNA]</scope>
    <source>
        <strain evidence="1 2">NE2</strain>
    </source>
</reference>